<protein>
    <submittedName>
        <fullName evidence="10">(wild Malaysian banana) hypothetical protein</fullName>
    </submittedName>
</protein>
<feature type="transmembrane region" description="Helical" evidence="8">
    <location>
        <begin position="410"/>
        <end position="436"/>
    </location>
</feature>
<dbReference type="InterPro" id="IPR026961">
    <property type="entry name" value="PGG_dom"/>
</dbReference>
<keyword evidence="5 7" id="KW-0040">ANK repeat</keyword>
<evidence type="ECO:0000313" key="10">
    <source>
        <dbReference type="EMBL" id="CAG1834013.1"/>
    </source>
</evidence>
<dbReference type="Pfam" id="PF13962">
    <property type="entry name" value="PGG"/>
    <property type="match status" value="1"/>
</dbReference>
<dbReference type="EMBL" id="HG996474">
    <property type="protein sequence ID" value="CAG1834013.1"/>
    <property type="molecule type" value="Genomic_DNA"/>
</dbReference>
<organism evidence="11 12">
    <name type="scientific">Musa acuminata subsp. malaccensis</name>
    <name type="common">Wild banana</name>
    <name type="synonym">Musa malaccensis</name>
    <dbReference type="NCBI Taxonomy" id="214687"/>
    <lineage>
        <taxon>Eukaryota</taxon>
        <taxon>Viridiplantae</taxon>
        <taxon>Streptophyta</taxon>
        <taxon>Embryophyta</taxon>
        <taxon>Tracheophyta</taxon>
        <taxon>Spermatophyta</taxon>
        <taxon>Magnoliopsida</taxon>
        <taxon>Liliopsida</taxon>
        <taxon>Zingiberales</taxon>
        <taxon>Musaceae</taxon>
        <taxon>Musa</taxon>
    </lineage>
</organism>
<reference evidence="11" key="2">
    <citation type="submission" date="2021-05" db="UniProtKB">
        <authorList>
            <consortium name="EnsemblPlants"/>
        </authorList>
    </citation>
    <scope>IDENTIFICATION</scope>
    <source>
        <strain evidence="11">subsp. malaccensis</strain>
    </source>
</reference>
<evidence type="ECO:0000256" key="4">
    <source>
        <dbReference type="ARBA" id="ARBA00022989"/>
    </source>
</evidence>
<evidence type="ECO:0000313" key="11">
    <source>
        <dbReference type="EnsemblPlants" id="Ma09_p02670.1"/>
    </source>
</evidence>
<dbReference type="PANTHER" id="PTHR24186">
    <property type="entry name" value="PROTEIN PHOSPHATASE 1 REGULATORY SUBUNIT"/>
    <property type="match status" value="1"/>
</dbReference>
<keyword evidence="3" id="KW-0677">Repeat</keyword>
<gene>
    <name evidence="10" type="ORF">GSMUA_221180.1</name>
</gene>
<keyword evidence="2 8" id="KW-0812">Transmembrane</keyword>
<feature type="repeat" description="ANK" evidence="7">
    <location>
        <begin position="76"/>
        <end position="108"/>
    </location>
</feature>
<dbReference type="AlphaFoldDB" id="A0A804KF65"/>
<dbReference type="SMART" id="SM00248">
    <property type="entry name" value="ANK"/>
    <property type="match status" value="9"/>
</dbReference>
<evidence type="ECO:0000256" key="8">
    <source>
        <dbReference type="SAM" id="Phobius"/>
    </source>
</evidence>
<evidence type="ECO:0000256" key="3">
    <source>
        <dbReference type="ARBA" id="ARBA00022737"/>
    </source>
</evidence>
<evidence type="ECO:0000256" key="7">
    <source>
        <dbReference type="PROSITE-ProRule" id="PRU00023"/>
    </source>
</evidence>
<evidence type="ECO:0000256" key="5">
    <source>
        <dbReference type="ARBA" id="ARBA00023043"/>
    </source>
</evidence>
<dbReference type="PROSITE" id="PS50297">
    <property type="entry name" value="ANK_REP_REGION"/>
    <property type="match status" value="4"/>
</dbReference>
<dbReference type="InterPro" id="IPR002110">
    <property type="entry name" value="Ankyrin_rpt"/>
</dbReference>
<evidence type="ECO:0000259" key="9">
    <source>
        <dbReference type="Pfam" id="PF13962"/>
    </source>
</evidence>
<dbReference type="Gramene" id="Ma09_t02670.1">
    <property type="protein sequence ID" value="Ma09_p02670.1"/>
    <property type="gene ID" value="Ma09_g02670"/>
</dbReference>
<feature type="domain" description="PGG" evidence="9">
    <location>
        <begin position="414"/>
        <end position="518"/>
    </location>
</feature>
<dbReference type="Pfam" id="PF12796">
    <property type="entry name" value="Ank_2"/>
    <property type="match status" value="4"/>
</dbReference>
<dbReference type="Gene3D" id="1.25.40.20">
    <property type="entry name" value="Ankyrin repeat-containing domain"/>
    <property type="match status" value="3"/>
</dbReference>
<keyword evidence="12" id="KW-1185">Reference proteome</keyword>
<accession>A0A804KF65</accession>
<proteinExistence type="predicted"/>
<keyword evidence="6 8" id="KW-0472">Membrane</keyword>
<comment type="subcellular location">
    <subcellularLocation>
        <location evidence="1">Membrane</location>
        <topology evidence="1">Multi-pass membrane protein</topology>
    </subcellularLocation>
</comment>
<feature type="transmembrane region" description="Helical" evidence="8">
    <location>
        <begin position="491"/>
        <end position="510"/>
    </location>
</feature>
<feature type="repeat" description="ANK" evidence="7">
    <location>
        <begin position="221"/>
        <end position="253"/>
    </location>
</feature>
<feature type="repeat" description="ANK" evidence="7">
    <location>
        <begin position="325"/>
        <end position="345"/>
    </location>
</feature>
<dbReference type="OMA" id="INEPNCE"/>
<evidence type="ECO:0000256" key="6">
    <source>
        <dbReference type="ARBA" id="ARBA00023136"/>
    </source>
</evidence>
<dbReference type="PANTHER" id="PTHR24186:SF50">
    <property type="entry name" value="ANKYRIN REPEAT-CONTAINING PROTEIN ITN1-LIKE ISOFORM X1"/>
    <property type="match status" value="1"/>
</dbReference>
<evidence type="ECO:0000313" key="12">
    <source>
        <dbReference type="Proteomes" id="UP000012960"/>
    </source>
</evidence>
<feature type="transmembrane region" description="Helical" evidence="8">
    <location>
        <begin position="456"/>
        <end position="479"/>
    </location>
</feature>
<evidence type="ECO:0000256" key="1">
    <source>
        <dbReference type="ARBA" id="ARBA00004141"/>
    </source>
</evidence>
<sequence length="564" mass="61388">MQITESVPELFTPMSLELLEAARSGDTNILGTSIPDVHVTAGGNSMLHIAAKPGHTDFCNKALYLQPLLLQLKNARGDTPLHIAARAGHHQLVNDLISTASGRSAQGDDRVCSLVQMANDVGNTALHEAVQNGHEQVVDALMAKAPGVSAVTNNVNGLSPLFMAVECESVPIVRRLLEADEASCDGPNGQTALHSAVLVNYEITKILLEERPRLLEKADNNGSTPLHFAASDSDIEKVKLLLEKDASIARLQDNNGASAIHVAASCGHVSTIEHLDKVLPNCVELMDNEGRSFLHVAIEKGSEWVVSYVLRSPHLIDLLNQPDKKGNTPLHAAALSGNLSITRMLSSNKNVKKNAMNNEGHTALDVALRRTRTPLEPPKLLIKQLKINGSRFSPQRRDSNRLEMQEPRDYTLFANNLSVAAALITTVSFGAAFTLSGDYKSDVSNDPGLLISVKRLFFEMFLICDTVAMITSFLVLLLVLQSHLGNKNYQILQLPIAIVLFQISILALILAFSSGLYLLIAAEFFWLAIFLSRRFLHIGGNVISLDFLQCPGMWEILQSSNVSD</sequence>
<dbReference type="PROSITE" id="PS50088">
    <property type="entry name" value="ANK_REPEAT"/>
    <property type="match status" value="4"/>
</dbReference>
<dbReference type="SUPFAM" id="SSF48403">
    <property type="entry name" value="Ankyrin repeat"/>
    <property type="match status" value="1"/>
</dbReference>
<keyword evidence="4 8" id="KW-1133">Transmembrane helix</keyword>
<dbReference type="GO" id="GO:0016020">
    <property type="term" value="C:membrane"/>
    <property type="evidence" value="ECO:0007669"/>
    <property type="project" value="UniProtKB-SubCell"/>
</dbReference>
<name>A0A804KF65_MUSAM</name>
<feature type="repeat" description="ANK" evidence="7">
    <location>
        <begin position="121"/>
        <end position="153"/>
    </location>
</feature>
<dbReference type="EnsemblPlants" id="Ma09_t02670.1">
    <property type="protein sequence ID" value="Ma09_p02670.1"/>
    <property type="gene ID" value="Ma09_g02670"/>
</dbReference>
<dbReference type="Proteomes" id="UP000012960">
    <property type="component" value="Unplaced"/>
</dbReference>
<dbReference type="InParanoid" id="A0A804KF65"/>
<dbReference type="InterPro" id="IPR036770">
    <property type="entry name" value="Ankyrin_rpt-contain_sf"/>
</dbReference>
<reference evidence="10" key="1">
    <citation type="submission" date="2021-03" db="EMBL/GenBank/DDBJ databases">
        <authorList>
            <consortium name="Genoscope - CEA"/>
            <person name="William W."/>
        </authorList>
    </citation>
    <scope>NUCLEOTIDE SEQUENCE</scope>
    <source>
        <strain evidence="10">Doubled-haploid Pahang</strain>
    </source>
</reference>
<evidence type="ECO:0000256" key="2">
    <source>
        <dbReference type="ARBA" id="ARBA00022692"/>
    </source>
</evidence>